<reference evidence="18" key="1">
    <citation type="journal article" date="2019" name="Int. J. Syst. Evol. Microbiol.">
        <title>The Global Catalogue of Microorganisms (GCM) 10K type strain sequencing project: providing services to taxonomists for standard genome sequencing and annotation.</title>
        <authorList>
            <consortium name="The Broad Institute Genomics Platform"/>
            <consortium name="The Broad Institute Genome Sequencing Center for Infectious Disease"/>
            <person name="Wu L."/>
            <person name="Ma J."/>
        </authorList>
    </citation>
    <scope>NUCLEOTIDE SEQUENCE [LARGE SCALE GENOMIC DNA]</scope>
    <source>
        <strain evidence="18">KCTC 52168</strain>
    </source>
</reference>
<dbReference type="InterPro" id="IPR000531">
    <property type="entry name" value="Beta-barrel_TonB"/>
</dbReference>
<evidence type="ECO:0000256" key="3">
    <source>
        <dbReference type="ARBA" id="ARBA00022448"/>
    </source>
</evidence>
<evidence type="ECO:0000256" key="14">
    <source>
        <dbReference type="SAM" id="MobiDB-lite"/>
    </source>
</evidence>
<evidence type="ECO:0000313" key="17">
    <source>
        <dbReference type="EMBL" id="MFC3148524.1"/>
    </source>
</evidence>
<feature type="domain" description="TonB-dependent receptor-like beta-barrel" evidence="15">
    <location>
        <begin position="242"/>
        <end position="624"/>
    </location>
</feature>
<feature type="region of interest" description="Disordered" evidence="14">
    <location>
        <begin position="231"/>
        <end position="250"/>
    </location>
</feature>
<name>A0ABV7H7L2_9BURK</name>
<feature type="domain" description="TonB-dependent receptor plug" evidence="16">
    <location>
        <begin position="74"/>
        <end position="179"/>
    </location>
</feature>
<evidence type="ECO:0000256" key="8">
    <source>
        <dbReference type="ARBA" id="ARBA00023077"/>
    </source>
</evidence>
<evidence type="ECO:0000259" key="15">
    <source>
        <dbReference type="Pfam" id="PF00593"/>
    </source>
</evidence>
<dbReference type="Gene3D" id="2.40.170.20">
    <property type="entry name" value="TonB-dependent receptor, beta-barrel domain"/>
    <property type="match status" value="1"/>
</dbReference>
<dbReference type="EMBL" id="JBHRTI010000007">
    <property type="protein sequence ID" value="MFC3148524.1"/>
    <property type="molecule type" value="Genomic_DNA"/>
</dbReference>
<keyword evidence="5 12" id="KW-0812">Transmembrane</keyword>
<evidence type="ECO:0000256" key="5">
    <source>
        <dbReference type="ARBA" id="ARBA00022692"/>
    </source>
</evidence>
<evidence type="ECO:0000256" key="11">
    <source>
        <dbReference type="ARBA" id="ARBA00023237"/>
    </source>
</evidence>
<evidence type="ECO:0000256" key="13">
    <source>
        <dbReference type="RuleBase" id="RU003357"/>
    </source>
</evidence>
<comment type="similarity">
    <text evidence="2 12 13">Belongs to the TonB-dependent receptor family.</text>
</comment>
<keyword evidence="3 12" id="KW-0813">Transport</keyword>
<dbReference type="PROSITE" id="PS52016">
    <property type="entry name" value="TONB_DEPENDENT_REC_3"/>
    <property type="match status" value="1"/>
</dbReference>
<evidence type="ECO:0000256" key="1">
    <source>
        <dbReference type="ARBA" id="ARBA00004571"/>
    </source>
</evidence>
<dbReference type="SUPFAM" id="SSF56935">
    <property type="entry name" value="Porins"/>
    <property type="match status" value="1"/>
</dbReference>
<keyword evidence="18" id="KW-1185">Reference proteome</keyword>
<keyword evidence="4 12" id="KW-1134">Transmembrane beta strand</keyword>
<evidence type="ECO:0000256" key="6">
    <source>
        <dbReference type="ARBA" id="ARBA00022729"/>
    </source>
</evidence>
<proteinExistence type="inferred from homology"/>
<organism evidence="17 18">
    <name type="scientific">Piscinibacterium candidicorallinum</name>
    <dbReference type="NCBI Taxonomy" id="1793872"/>
    <lineage>
        <taxon>Bacteria</taxon>
        <taxon>Pseudomonadati</taxon>
        <taxon>Pseudomonadota</taxon>
        <taxon>Betaproteobacteria</taxon>
        <taxon>Burkholderiales</taxon>
        <taxon>Piscinibacterium</taxon>
    </lineage>
</organism>
<comment type="subcellular location">
    <subcellularLocation>
        <location evidence="1 12">Cell outer membrane</location>
        <topology evidence="1 12">Multi-pass membrane protein</topology>
    </subcellularLocation>
</comment>
<evidence type="ECO:0000256" key="10">
    <source>
        <dbReference type="ARBA" id="ARBA00023170"/>
    </source>
</evidence>
<keyword evidence="9 12" id="KW-0472">Membrane</keyword>
<evidence type="ECO:0000313" key="18">
    <source>
        <dbReference type="Proteomes" id="UP001595556"/>
    </source>
</evidence>
<evidence type="ECO:0000259" key="16">
    <source>
        <dbReference type="Pfam" id="PF07715"/>
    </source>
</evidence>
<gene>
    <name evidence="17" type="ORF">ACFOEN_12905</name>
</gene>
<evidence type="ECO:0000256" key="4">
    <source>
        <dbReference type="ARBA" id="ARBA00022452"/>
    </source>
</evidence>
<dbReference type="RefSeq" id="WP_377304565.1">
    <property type="nucleotide sequence ID" value="NZ_CP180191.1"/>
</dbReference>
<keyword evidence="6" id="KW-0732">Signal</keyword>
<protein>
    <submittedName>
        <fullName evidence="17">TonB-dependent receptor domain-containing protein</fullName>
    </submittedName>
</protein>
<comment type="caution">
    <text evidence="17">The sequence shown here is derived from an EMBL/GenBank/DDBJ whole genome shotgun (WGS) entry which is preliminary data.</text>
</comment>
<dbReference type="InterPro" id="IPR037066">
    <property type="entry name" value="Plug_dom_sf"/>
</dbReference>
<evidence type="ECO:0000256" key="12">
    <source>
        <dbReference type="PROSITE-ProRule" id="PRU01360"/>
    </source>
</evidence>
<keyword evidence="10 17" id="KW-0675">Receptor</keyword>
<keyword evidence="7" id="KW-0406">Ion transport</keyword>
<dbReference type="InterPro" id="IPR012910">
    <property type="entry name" value="Plug_dom"/>
</dbReference>
<dbReference type="Gene3D" id="2.170.130.10">
    <property type="entry name" value="TonB-dependent receptor, plug domain"/>
    <property type="match status" value="1"/>
</dbReference>
<dbReference type="Pfam" id="PF07715">
    <property type="entry name" value="Plug"/>
    <property type="match status" value="1"/>
</dbReference>
<dbReference type="InterPro" id="IPR039426">
    <property type="entry name" value="TonB-dep_rcpt-like"/>
</dbReference>
<evidence type="ECO:0000256" key="2">
    <source>
        <dbReference type="ARBA" id="ARBA00009810"/>
    </source>
</evidence>
<keyword evidence="11 12" id="KW-0998">Cell outer membrane</keyword>
<accession>A0ABV7H7L2</accession>
<evidence type="ECO:0000256" key="7">
    <source>
        <dbReference type="ARBA" id="ARBA00023065"/>
    </source>
</evidence>
<dbReference type="PANTHER" id="PTHR30069">
    <property type="entry name" value="TONB-DEPENDENT OUTER MEMBRANE RECEPTOR"/>
    <property type="match status" value="1"/>
</dbReference>
<dbReference type="Pfam" id="PF00593">
    <property type="entry name" value="TonB_dep_Rec_b-barrel"/>
    <property type="match status" value="1"/>
</dbReference>
<dbReference type="PANTHER" id="PTHR30069:SF53">
    <property type="entry name" value="COLICIN I RECEPTOR-RELATED"/>
    <property type="match status" value="1"/>
</dbReference>
<evidence type="ECO:0000256" key="9">
    <source>
        <dbReference type="ARBA" id="ARBA00023136"/>
    </source>
</evidence>
<dbReference type="Proteomes" id="UP001595556">
    <property type="component" value="Unassembled WGS sequence"/>
</dbReference>
<sequence>MSHSAVRLDSAAAPASPLRAPASSSHPIVLSSLCAVLFAAVGPAALAQTTVPTASVSTQSPVVVTGTLQPTAVQRLAADVVVIDREIIESSTADSVADLLRREAGLQLSRNGDAGQPTALFIRGAASGQTVVLIDGVRVGSATLGQPTFEHLDLNSIERIEVLRGPGSSLYGADAVGGVIQIFTRRGAGAPRWTAALAAGRFASVQSSAGLSGARGALDYAVQLGHERSDGVSTLRPNDRFGNYNPDRDGFSRSSVQVQGGFSPSSVQRLGVLLLQSRLTNHYDASQFLPPNFDQDNTPDFRSEGKTQLAALDWRGDLPGALKAQTRVSRSVDEVRSGAAVIDRFKTTRDQLGAQLALKLGAAGQLVGALDYTDEQAASSSFVRNVSRTNTAATLELTGASGVLSWQADLRRDAPSDYADATTARLGGAWALTPALRLKLLGGSTFRAPSFNDLYFPGYGVAGLKAETGRSLEAGLAWRAGNTEAGLTVYRNRVRDLIGYEPDRTRCPTDPAYDFGCARNINRAQLEGATFSLTHVAGPWELRSTLDALEARDLRTQERLARRAAHQGSASVLYSTGDWRWGASMLQVGARPDGGKRLAAETTLDLQAQWRVSRGVSLQARLLNATDERIEPARDYQGLGRQFWLGIKLEGTL</sequence>
<keyword evidence="8 13" id="KW-0798">TonB box</keyword>
<dbReference type="CDD" id="cd01347">
    <property type="entry name" value="ligand_gated_channel"/>
    <property type="match status" value="1"/>
</dbReference>
<dbReference type="InterPro" id="IPR036942">
    <property type="entry name" value="Beta-barrel_TonB_sf"/>
</dbReference>